<protein>
    <submittedName>
        <fullName evidence="3">Helix-turn-helix domain-containing protein</fullName>
    </submittedName>
</protein>
<evidence type="ECO:0000313" key="4">
    <source>
        <dbReference type="Proteomes" id="UP001430990"/>
    </source>
</evidence>
<keyword evidence="1" id="KW-0175">Coiled coil</keyword>
<feature type="coiled-coil region" evidence="1">
    <location>
        <begin position="294"/>
        <end position="324"/>
    </location>
</feature>
<reference evidence="3" key="1">
    <citation type="submission" date="2021-11" db="EMBL/GenBank/DDBJ databases">
        <title>Australian commercial rhizobial inoculants.</title>
        <authorList>
            <person name="Kohlmeier M.G."/>
            <person name="O'Hara G.W."/>
            <person name="Colombi E."/>
            <person name="Ramsay J.P."/>
            <person name="Terpolilli J."/>
        </authorList>
    </citation>
    <scope>NUCLEOTIDE SEQUENCE</scope>
    <source>
        <strain evidence="3">CC829</strain>
    </source>
</reference>
<dbReference type="RefSeq" id="WP_231142059.1">
    <property type="nucleotide sequence ID" value="NZ_CP088100.1"/>
</dbReference>
<proteinExistence type="predicted"/>
<name>A0ABY3QD18_9BRAD</name>
<feature type="region of interest" description="Disordered" evidence="2">
    <location>
        <begin position="125"/>
        <end position="266"/>
    </location>
</feature>
<feature type="compositionally biased region" description="Basic residues" evidence="2">
    <location>
        <begin position="133"/>
        <end position="150"/>
    </location>
</feature>
<evidence type="ECO:0000313" key="3">
    <source>
        <dbReference type="EMBL" id="UFW83187.1"/>
    </source>
</evidence>
<dbReference type="EMBL" id="CP088100">
    <property type="protein sequence ID" value="UFW83187.1"/>
    <property type="molecule type" value="Genomic_DNA"/>
</dbReference>
<evidence type="ECO:0000256" key="2">
    <source>
        <dbReference type="SAM" id="MobiDB-lite"/>
    </source>
</evidence>
<accession>A0ABY3QD18</accession>
<sequence>MTRAKHIARPDLEIPVEAWGTIKSATAKLAWFAQVDVAIAAGMVGGSFAQLAINIATNPKGVNSQTGLTWRSARTLADDTGLTKSTVDRLLKEAVAAGLLFVVREGRPGRDGQSTMFRLAMPEGEIAPPVGHFPRKKRPTHGTKNHKKRPTHDAGNVPSGPQETSHLDRNKRPISGTHLLRDITPSDLTPLERGSAAQSARVERGNVTETETTVSDAPLNPAFDTVDAAPVPEPLTPVPRADARTEPVALQKQPPPSSASKNIGRPVMNGADADADVERAAVLDHGRNVLGAGFDALTARLLDAERALDALDAAQRVLDALDAAANEDDPHAHIENEIAVTLHVQATHQ</sequence>
<organism evidence="3 4">
    <name type="scientific">Bradyrhizobium barranii</name>
    <dbReference type="NCBI Taxonomy" id="2992140"/>
    <lineage>
        <taxon>Bacteria</taxon>
        <taxon>Pseudomonadati</taxon>
        <taxon>Pseudomonadota</taxon>
        <taxon>Alphaproteobacteria</taxon>
        <taxon>Hyphomicrobiales</taxon>
        <taxon>Nitrobacteraceae</taxon>
        <taxon>Bradyrhizobium</taxon>
    </lineage>
</organism>
<keyword evidence="4" id="KW-1185">Reference proteome</keyword>
<dbReference type="Proteomes" id="UP001430990">
    <property type="component" value="Chromosome"/>
</dbReference>
<evidence type="ECO:0000256" key="1">
    <source>
        <dbReference type="SAM" id="Coils"/>
    </source>
</evidence>
<gene>
    <name evidence="3" type="ORF">BjapCC829_24750</name>
</gene>